<sequence length="84" mass="9105">MRLTSEEEIASRNLIASLHQLELGKWEEPQGLLPLNPTSLERISALRKSGKAPTMEDKVAVVAPALGGDESKAKAMILAWENPA</sequence>
<dbReference type="AlphaFoldDB" id="A0A0Q0YCK7"/>
<dbReference type="PATRIC" id="fig|1544413.3.peg.2146"/>
<organism evidence="1 2">
    <name type="scientific">Corynebacterium lowii</name>
    <dbReference type="NCBI Taxonomy" id="1544413"/>
    <lineage>
        <taxon>Bacteria</taxon>
        <taxon>Bacillati</taxon>
        <taxon>Actinomycetota</taxon>
        <taxon>Actinomycetes</taxon>
        <taxon>Mycobacteriales</taxon>
        <taxon>Corynebacteriaceae</taxon>
        <taxon>Corynebacterium</taxon>
    </lineage>
</organism>
<evidence type="ECO:0000313" key="1">
    <source>
        <dbReference type="EMBL" id="KQB83948.1"/>
    </source>
</evidence>
<comment type="caution">
    <text evidence="1">The sequence shown here is derived from an EMBL/GenBank/DDBJ whole genome shotgun (WGS) entry which is preliminary data.</text>
</comment>
<name>A0A0Q0YCK7_9CORY</name>
<dbReference type="Proteomes" id="UP000050488">
    <property type="component" value="Unassembled WGS sequence"/>
</dbReference>
<protein>
    <submittedName>
        <fullName evidence="1">Uncharacterized protein</fullName>
    </submittedName>
</protein>
<evidence type="ECO:0000313" key="2">
    <source>
        <dbReference type="Proteomes" id="UP000050488"/>
    </source>
</evidence>
<dbReference type="EMBL" id="LKEV01000008">
    <property type="protein sequence ID" value="KQB83948.1"/>
    <property type="molecule type" value="Genomic_DNA"/>
</dbReference>
<accession>A0A0Q0YCK7</accession>
<gene>
    <name evidence="1" type="ORF">Clow_02148</name>
</gene>
<proteinExistence type="predicted"/>
<keyword evidence="2" id="KW-1185">Reference proteome</keyword>
<reference evidence="1 2" key="1">
    <citation type="submission" date="2015-10" db="EMBL/GenBank/DDBJ databases">
        <title>Corynebacteirum lowii and Corynebacterium oculi species nova, derived from human clinical disease and and emended description of Corynebacterium mastiditis.</title>
        <authorList>
            <person name="Bernard K."/>
            <person name="Pacheco A.L."/>
            <person name="Mcdougall C."/>
            <person name="Burtx T."/>
            <person name="Weibe D."/>
            <person name="Tyler S."/>
            <person name="Olson A.B."/>
            <person name="Cnockaert M."/>
            <person name="Eguchi H."/>
            <person name="Kuwahara T."/>
            <person name="Nakayama-Imaohji H."/>
            <person name="Boudewijins M."/>
            <person name="Van Hoecke F."/>
            <person name="Bernier A.-M."/>
            <person name="Vandamme P."/>
        </authorList>
    </citation>
    <scope>NUCLEOTIDE SEQUENCE [LARGE SCALE GENOMIC DNA]</scope>
    <source>
        <strain evidence="1 2">NML 130206</strain>
    </source>
</reference>